<gene>
    <name evidence="3" type="ordered locus">SYNW0432</name>
</gene>
<evidence type="ECO:0000256" key="1">
    <source>
        <dbReference type="ARBA" id="ARBA00006484"/>
    </source>
</evidence>
<dbReference type="Gene3D" id="3.40.50.720">
    <property type="entry name" value="NAD(P)-binding Rossmann-like Domain"/>
    <property type="match status" value="1"/>
</dbReference>
<dbReference type="AlphaFoldDB" id="Q7U927"/>
<dbReference type="EMBL" id="BX569690">
    <property type="protein sequence ID" value="CAE06947.1"/>
    <property type="molecule type" value="Genomic_DNA"/>
</dbReference>
<dbReference type="PRINTS" id="PR00081">
    <property type="entry name" value="GDHRDH"/>
</dbReference>
<comment type="similarity">
    <text evidence="1">Belongs to the short-chain dehydrogenases/reductases (SDR) family.</text>
</comment>
<evidence type="ECO:0000256" key="2">
    <source>
        <dbReference type="ARBA" id="ARBA00023002"/>
    </source>
</evidence>
<dbReference type="eggNOG" id="COG1028">
    <property type="taxonomic scope" value="Bacteria"/>
</dbReference>
<dbReference type="GO" id="GO:0030497">
    <property type="term" value="P:fatty acid elongation"/>
    <property type="evidence" value="ECO:0007669"/>
    <property type="project" value="TreeGrafter"/>
</dbReference>
<dbReference type="HOGENOM" id="CLU_010194_1_1_3"/>
<dbReference type="Proteomes" id="UP000001422">
    <property type="component" value="Chromosome"/>
</dbReference>
<dbReference type="InterPro" id="IPR002347">
    <property type="entry name" value="SDR_fam"/>
</dbReference>
<proteinExistence type="inferred from homology"/>
<evidence type="ECO:0000313" key="3">
    <source>
        <dbReference type="EMBL" id="CAE06947.1"/>
    </source>
</evidence>
<organism evidence="3 4">
    <name type="scientific">Parasynechococcus marenigrum (strain WH8102)</name>
    <dbReference type="NCBI Taxonomy" id="84588"/>
    <lineage>
        <taxon>Bacteria</taxon>
        <taxon>Bacillati</taxon>
        <taxon>Cyanobacteriota</taxon>
        <taxon>Cyanophyceae</taxon>
        <taxon>Synechococcales</taxon>
        <taxon>Prochlorococcaceae</taxon>
        <taxon>Parasynechococcus</taxon>
        <taxon>Parasynechococcus marenigrum</taxon>
    </lineage>
</organism>
<dbReference type="PANTHER" id="PTHR42760:SF40">
    <property type="entry name" value="3-OXOACYL-[ACYL-CARRIER-PROTEIN] REDUCTASE, CHLOROPLASTIC"/>
    <property type="match status" value="1"/>
</dbReference>
<name>Q7U927_PARMW</name>
<evidence type="ECO:0000313" key="4">
    <source>
        <dbReference type="Proteomes" id="UP000001422"/>
    </source>
</evidence>
<dbReference type="GO" id="GO:0016616">
    <property type="term" value="F:oxidoreductase activity, acting on the CH-OH group of donors, NAD or NADP as acceptor"/>
    <property type="evidence" value="ECO:0007669"/>
    <property type="project" value="TreeGrafter"/>
</dbReference>
<keyword evidence="2" id="KW-0560">Oxidoreductase</keyword>
<keyword evidence="4" id="KW-1185">Reference proteome</keyword>
<accession>Q7U927</accession>
<dbReference type="FunFam" id="3.40.50.720:FF:000084">
    <property type="entry name" value="Short-chain dehydrogenase reductase"/>
    <property type="match status" value="1"/>
</dbReference>
<dbReference type="SUPFAM" id="SSF51735">
    <property type="entry name" value="NAD(P)-binding Rossmann-fold domains"/>
    <property type="match status" value="1"/>
</dbReference>
<dbReference type="Pfam" id="PF13561">
    <property type="entry name" value="adh_short_C2"/>
    <property type="match status" value="1"/>
</dbReference>
<dbReference type="STRING" id="84588.SYNW0432"/>
<reference evidence="3 4" key="1">
    <citation type="journal article" date="2003" name="Nature">
        <title>The genome of a motile marine Synechococcus.</title>
        <authorList>
            <person name="Palenik B."/>
            <person name="Brahamsha B."/>
            <person name="Larimer F."/>
            <person name="Land M."/>
            <person name="Hauser L."/>
            <person name="Chain P."/>
            <person name="Lamerdin J."/>
            <person name="Regala W."/>
            <person name="Allen E.A."/>
            <person name="McCarren J."/>
            <person name="Paulsen I."/>
            <person name="Dufresne A."/>
            <person name="Partensky F."/>
            <person name="Webb E."/>
            <person name="Waterbury J."/>
        </authorList>
    </citation>
    <scope>NUCLEOTIDE SEQUENCE [LARGE SCALE GENOMIC DNA]</scope>
    <source>
        <strain evidence="3 4">WH8102</strain>
    </source>
</reference>
<dbReference type="PRINTS" id="PR00080">
    <property type="entry name" value="SDRFAMILY"/>
</dbReference>
<dbReference type="RefSeq" id="WP_011127306.1">
    <property type="nucleotide sequence ID" value="NC_005070.1"/>
</dbReference>
<dbReference type="InterPro" id="IPR036291">
    <property type="entry name" value="NAD(P)-bd_dom_sf"/>
</dbReference>
<dbReference type="KEGG" id="syw:SYNW0432"/>
<dbReference type="PANTHER" id="PTHR42760">
    <property type="entry name" value="SHORT-CHAIN DEHYDROGENASES/REDUCTASES FAMILY MEMBER"/>
    <property type="match status" value="1"/>
</dbReference>
<sequence length="269" mass="28792">MNSKNIFQMLDMSNRASLITGGAGHIGVEMALSLAELGSNIILIDKDFNGLQLAKESILNVFNAQVVTIAADLEDEQSPSKIASIVDNKFGKVDVLINNAAFGGTTVLEGWTTTFAHQSLSTWRRALEVNLTSAFALSQACISLLNQSKSASIINIGSIYGFLGPDLSLYEGTAMNNPAAYAASKGGLLQLTRWMATVLGPDIRVNAISPGGVARGQPQAFVDRYVSRTPLKRMGREEDFKGAIVYLASDMSAWVTGQNLVVDGGWSVW</sequence>
<protein>
    <submittedName>
        <fullName evidence="3">Short-chain dehydrogenase family protein</fullName>
    </submittedName>
</protein>